<keyword evidence="1" id="KW-1133">Transmembrane helix</keyword>
<dbReference type="PANTHER" id="PTHR35007">
    <property type="entry name" value="INTEGRAL MEMBRANE PROTEIN-RELATED"/>
    <property type="match status" value="1"/>
</dbReference>
<dbReference type="EMBL" id="CAEZUU010000078">
    <property type="protein sequence ID" value="CAB4612045.1"/>
    <property type="molecule type" value="Genomic_DNA"/>
</dbReference>
<evidence type="ECO:0000256" key="1">
    <source>
        <dbReference type="SAM" id="Phobius"/>
    </source>
</evidence>
<sequence length="275" mass="29552">MLESENRNSANAVRRISALLGAGLPPHQALEIVDDEISKLAAADKKQFDLVWGLSAKLGGPILLALNRIADVFDRQRRNQREVQLAFAGPQSTAKLVMWLPVLALLLGQAVGMNPMGAIFHSLLGALSVSLGLGLMVAGRQWTRRLLARAVPEARDPGAYLDCVLIGLQAGLPLSAAQSEATEQFTVAFDEPPEERNFERLDNAAELSRTTGAAVGEILIAEADAFREQHRYEVATRISKLGIQLMIPLGVAVLPAFILLSIVPIAISLLSNGQL</sequence>
<proteinExistence type="predicted"/>
<organism evidence="2">
    <name type="scientific">freshwater metagenome</name>
    <dbReference type="NCBI Taxonomy" id="449393"/>
    <lineage>
        <taxon>unclassified sequences</taxon>
        <taxon>metagenomes</taxon>
        <taxon>ecological metagenomes</taxon>
    </lineage>
</organism>
<keyword evidence="1" id="KW-0812">Transmembrane</keyword>
<feature type="transmembrane region" description="Helical" evidence="1">
    <location>
        <begin position="119"/>
        <end position="139"/>
    </location>
</feature>
<gene>
    <name evidence="2" type="ORF">UFOPK1857_00475</name>
</gene>
<feature type="transmembrane region" description="Helical" evidence="1">
    <location>
        <begin position="85"/>
        <end position="107"/>
    </location>
</feature>
<feature type="transmembrane region" description="Helical" evidence="1">
    <location>
        <begin position="245"/>
        <end position="270"/>
    </location>
</feature>
<protein>
    <submittedName>
        <fullName evidence="2">Unannotated protein</fullName>
    </submittedName>
</protein>
<name>A0A6J6HL53_9ZZZZ</name>
<accession>A0A6J6HL53</accession>
<keyword evidence="1" id="KW-0472">Membrane</keyword>
<evidence type="ECO:0000313" key="2">
    <source>
        <dbReference type="EMBL" id="CAB4612045.1"/>
    </source>
</evidence>
<dbReference type="PANTHER" id="PTHR35007:SF4">
    <property type="entry name" value="CONSERVED TRANSMEMBRANE PROTEIN-RELATED"/>
    <property type="match status" value="1"/>
</dbReference>
<reference evidence="2" key="1">
    <citation type="submission" date="2020-05" db="EMBL/GenBank/DDBJ databases">
        <authorList>
            <person name="Chiriac C."/>
            <person name="Salcher M."/>
            <person name="Ghai R."/>
            <person name="Kavagutti S V."/>
        </authorList>
    </citation>
    <scope>NUCLEOTIDE SEQUENCE</scope>
</reference>
<dbReference type="AlphaFoldDB" id="A0A6J6HL53"/>